<keyword evidence="5" id="KW-0029">Amino-acid transport</keyword>
<keyword evidence="7" id="KW-0496">Mitochondrion</keyword>
<protein>
    <recommendedName>
        <fullName evidence="12">Sideroflexin</fullName>
    </recommendedName>
</protein>
<gene>
    <name evidence="10" type="ORF">SARC_02614</name>
</gene>
<dbReference type="STRING" id="667725.A0A0L0G865"/>
<sequence>MLSPVVIASPVLTIAAHWTNQSYNAAVNYCNRNASQPVPASLLAQGYVGAVGASVSIGLAATALTTKAAKLGPGAALAIRATLPFLACAVSGVLNIGLMRRSELETGVTVFDHEGEARGQSIKAAEKGLKECAAARVLWNIPITVFPALIMSRLEKKTFLVSNPRVRMAVEMGVIGVCLFLGVVPALAAFPQIESMNADDMEEQFQNLKDSNGQKVEKFVFNKGL</sequence>
<dbReference type="GO" id="GO:0006865">
    <property type="term" value="P:amino acid transport"/>
    <property type="evidence" value="ECO:0007669"/>
    <property type="project" value="UniProtKB-KW"/>
</dbReference>
<evidence type="ECO:0000256" key="2">
    <source>
        <dbReference type="ARBA" id="ARBA00005974"/>
    </source>
</evidence>
<comment type="subcellular location">
    <subcellularLocation>
        <location evidence="1">Mitochondrion membrane</location>
        <topology evidence="1">Multi-pass membrane protein</topology>
    </subcellularLocation>
</comment>
<proteinExistence type="inferred from homology"/>
<feature type="transmembrane region" description="Helical" evidence="9">
    <location>
        <begin position="172"/>
        <end position="193"/>
    </location>
</feature>
<dbReference type="InterPro" id="IPR004686">
    <property type="entry name" value="Mtc"/>
</dbReference>
<evidence type="ECO:0000313" key="11">
    <source>
        <dbReference type="Proteomes" id="UP000054560"/>
    </source>
</evidence>
<feature type="transmembrane region" description="Helical" evidence="9">
    <location>
        <begin position="42"/>
        <end position="65"/>
    </location>
</feature>
<dbReference type="eggNOG" id="KOG3767">
    <property type="taxonomic scope" value="Eukaryota"/>
</dbReference>
<dbReference type="RefSeq" id="XP_014159097.1">
    <property type="nucleotide sequence ID" value="XM_014303622.1"/>
</dbReference>
<feature type="transmembrane region" description="Helical" evidence="9">
    <location>
        <begin position="133"/>
        <end position="151"/>
    </location>
</feature>
<dbReference type="AlphaFoldDB" id="A0A0L0G865"/>
<evidence type="ECO:0008006" key="12">
    <source>
        <dbReference type="Google" id="ProtNLM"/>
    </source>
</evidence>
<keyword evidence="3" id="KW-0813">Transport</keyword>
<keyword evidence="11" id="KW-1185">Reference proteome</keyword>
<keyword evidence="6 9" id="KW-1133">Transmembrane helix</keyword>
<evidence type="ECO:0000256" key="1">
    <source>
        <dbReference type="ARBA" id="ARBA00004225"/>
    </source>
</evidence>
<evidence type="ECO:0000256" key="9">
    <source>
        <dbReference type="SAM" id="Phobius"/>
    </source>
</evidence>
<dbReference type="GO" id="GO:0015075">
    <property type="term" value="F:monoatomic ion transmembrane transporter activity"/>
    <property type="evidence" value="ECO:0007669"/>
    <property type="project" value="InterPro"/>
</dbReference>
<dbReference type="OrthoDB" id="6608471at2759"/>
<dbReference type="GO" id="GO:0005743">
    <property type="term" value="C:mitochondrial inner membrane"/>
    <property type="evidence" value="ECO:0007669"/>
    <property type="project" value="TreeGrafter"/>
</dbReference>
<dbReference type="GeneID" id="25903118"/>
<dbReference type="PANTHER" id="PTHR11153">
    <property type="entry name" value="SIDEROFLEXIN"/>
    <property type="match status" value="1"/>
</dbReference>
<dbReference type="GO" id="GO:1990542">
    <property type="term" value="P:mitochondrial transmembrane transport"/>
    <property type="evidence" value="ECO:0007669"/>
    <property type="project" value="TreeGrafter"/>
</dbReference>
<accession>A0A0L0G865</accession>
<comment type="similarity">
    <text evidence="2">Belongs to the sideroflexin family.</text>
</comment>
<evidence type="ECO:0000256" key="8">
    <source>
        <dbReference type="ARBA" id="ARBA00023136"/>
    </source>
</evidence>
<keyword evidence="4 9" id="KW-0812">Transmembrane</keyword>
<reference evidence="10 11" key="1">
    <citation type="submission" date="2011-02" db="EMBL/GenBank/DDBJ databases">
        <title>The Genome Sequence of Sphaeroforma arctica JP610.</title>
        <authorList>
            <consortium name="The Broad Institute Genome Sequencing Platform"/>
            <person name="Russ C."/>
            <person name="Cuomo C."/>
            <person name="Young S.K."/>
            <person name="Zeng Q."/>
            <person name="Gargeya S."/>
            <person name="Alvarado L."/>
            <person name="Berlin A."/>
            <person name="Chapman S.B."/>
            <person name="Chen Z."/>
            <person name="Freedman E."/>
            <person name="Gellesch M."/>
            <person name="Goldberg J."/>
            <person name="Griggs A."/>
            <person name="Gujja S."/>
            <person name="Heilman E."/>
            <person name="Heiman D."/>
            <person name="Howarth C."/>
            <person name="Mehta T."/>
            <person name="Neiman D."/>
            <person name="Pearson M."/>
            <person name="Roberts A."/>
            <person name="Saif S."/>
            <person name="Shea T."/>
            <person name="Shenoy N."/>
            <person name="Sisk P."/>
            <person name="Stolte C."/>
            <person name="Sykes S."/>
            <person name="White J."/>
            <person name="Yandava C."/>
            <person name="Burger G."/>
            <person name="Gray M.W."/>
            <person name="Holland P.W.H."/>
            <person name="King N."/>
            <person name="Lang F.B.F."/>
            <person name="Roger A.J."/>
            <person name="Ruiz-Trillo I."/>
            <person name="Haas B."/>
            <person name="Nusbaum C."/>
            <person name="Birren B."/>
        </authorList>
    </citation>
    <scope>NUCLEOTIDE SEQUENCE [LARGE SCALE GENOMIC DNA]</scope>
    <source>
        <strain evidence="10 11">JP610</strain>
    </source>
</reference>
<name>A0A0L0G865_9EUKA</name>
<evidence type="ECO:0000256" key="7">
    <source>
        <dbReference type="ARBA" id="ARBA00023128"/>
    </source>
</evidence>
<organism evidence="10 11">
    <name type="scientific">Sphaeroforma arctica JP610</name>
    <dbReference type="NCBI Taxonomy" id="667725"/>
    <lineage>
        <taxon>Eukaryota</taxon>
        <taxon>Ichthyosporea</taxon>
        <taxon>Ichthyophonida</taxon>
        <taxon>Sphaeroforma</taxon>
    </lineage>
</organism>
<dbReference type="Pfam" id="PF03820">
    <property type="entry name" value="SFXNs"/>
    <property type="match status" value="1"/>
</dbReference>
<evidence type="ECO:0000256" key="6">
    <source>
        <dbReference type="ARBA" id="ARBA00022989"/>
    </source>
</evidence>
<evidence type="ECO:0000256" key="3">
    <source>
        <dbReference type="ARBA" id="ARBA00022448"/>
    </source>
</evidence>
<dbReference type="EMBL" id="KQ241715">
    <property type="protein sequence ID" value="KNC85195.1"/>
    <property type="molecule type" value="Genomic_DNA"/>
</dbReference>
<dbReference type="PANTHER" id="PTHR11153:SF6">
    <property type="entry name" value="SIDEROFLEXIN-5"/>
    <property type="match status" value="1"/>
</dbReference>
<evidence type="ECO:0000256" key="5">
    <source>
        <dbReference type="ARBA" id="ARBA00022970"/>
    </source>
</evidence>
<evidence type="ECO:0000256" key="4">
    <source>
        <dbReference type="ARBA" id="ARBA00022692"/>
    </source>
</evidence>
<feature type="transmembrane region" description="Helical" evidence="9">
    <location>
        <begin position="77"/>
        <end position="98"/>
    </location>
</feature>
<dbReference type="Proteomes" id="UP000054560">
    <property type="component" value="Unassembled WGS sequence"/>
</dbReference>
<keyword evidence="8 9" id="KW-0472">Membrane</keyword>
<evidence type="ECO:0000313" key="10">
    <source>
        <dbReference type="EMBL" id="KNC85195.1"/>
    </source>
</evidence>